<dbReference type="AlphaFoldDB" id="A0A382B505"/>
<gene>
    <name evidence="1" type="ORF">METZ01_LOCUS161784</name>
</gene>
<feature type="non-terminal residue" evidence="1">
    <location>
        <position position="146"/>
    </location>
</feature>
<accession>A0A382B505</accession>
<evidence type="ECO:0000313" key="1">
    <source>
        <dbReference type="EMBL" id="SVB08930.1"/>
    </source>
</evidence>
<proteinExistence type="predicted"/>
<dbReference type="EMBL" id="UINC01028262">
    <property type="protein sequence ID" value="SVB08930.1"/>
    <property type="molecule type" value="Genomic_DNA"/>
</dbReference>
<name>A0A382B505_9ZZZZ</name>
<sequence length="146" mass="16778">MEWYEVMRQSIDELSVTPVAILNHGELMVYELDENELMGDYPGTEPIALAYEECALNPAFMARLVHASFPVIFNPVTKKEDGFATDFYQLDDMPLRPEAVSKYEGMNRVWFGFSKQVSITLDEIWVPGDFQTSRQFLADKEPEVEV</sequence>
<organism evidence="1">
    <name type="scientific">marine metagenome</name>
    <dbReference type="NCBI Taxonomy" id="408172"/>
    <lineage>
        <taxon>unclassified sequences</taxon>
        <taxon>metagenomes</taxon>
        <taxon>ecological metagenomes</taxon>
    </lineage>
</organism>
<reference evidence="1" key="1">
    <citation type="submission" date="2018-05" db="EMBL/GenBank/DDBJ databases">
        <authorList>
            <person name="Lanie J.A."/>
            <person name="Ng W.-L."/>
            <person name="Kazmierczak K.M."/>
            <person name="Andrzejewski T.M."/>
            <person name="Davidsen T.M."/>
            <person name="Wayne K.J."/>
            <person name="Tettelin H."/>
            <person name="Glass J.I."/>
            <person name="Rusch D."/>
            <person name="Podicherti R."/>
            <person name="Tsui H.-C.T."/>
            <person name="Winkler M.E."/>
        </authorList>
    </citation>
    <scope>NUCLEOTIDE SEQUENCE</scope>
</reference>
<protein>
    <submittedName>
        <fullName evidence="1">Uncharacterized protein</fullName>
    </submittedName>
</protein>